<dbReference type="SUPFAM" id="SSF63748">
    <property type="entry name" value="Tudor/PWWP/MBT"/>
    <property type="match status" value="1"/>
</dbReference>
<dbReference type="Gene3D" id="3.90.1150.190">
    <property type="entry name" value="SLED domain"/>
    <property type="match status" value="1"/>
</dbReference>
<sequence>MIILSRSFTGNYPKKPFDWDSYCKNTNGRKAPSYLFQPHRSENLFTPGMKLEAVDLREPALVCPSTVVDIRGPLLKIHFDGWEVTYDQYLDMDSLDLFPVGYCEITGHPLQPPGPRPDPYTQPGYQYGESHMKGLAGNNLTPAAPKMTKPLKTEQVNKPKPVKSPLHPESMYFVNRRCCCGPYLNDAKLLKIPETVKGVLGGSDKNNIVRKCLQLLVTSSENPKNVLDLLCHEFYQTKKHSDLDLAATVCIEIKTKNDKRIVRRVKIASKADTIRPNIERVLQLLGCCPNVFAKDKYPTEQCDACRVKQTSELNVNYTEFTQQPVSVPSNEPV</sequence>
<evidence type="ECO:0000256" key="1">
    <source>
        <dbReference type="ARBA" id="ARBA00004123"/>
    </source>
</evidence>
<accession>A0A6S7H454</accession>
<dbReference type="EMBL" id="CACRXK020003093">
    <property type="protein sequence ID" value="CAB3997419.1"/>
    <property type="molecule type" value="Genomic_DNA"/>
</dbReference>
<dbReference type="GO" id="GO:0005634">
    <property type="term" value="C:nucleus"/>
    <property type="evidence" value="ECO:0007669"/>
    <property type="project" value="UniProtKB-SubCell"/>
</dbReference>
<dbReference type="InterPro" id="IPR021987">
    <property type="entry name" value="SLED"/>
</dbReference>
<reference evidence="5" key="1">
    <citation type="submission" date="2020-04" db="EMBL/GenBank/DDBJ databases">
        <authorList>
            <person name="Alioto T."/>
            <person name="Alioto T."/>
            <person name="Gomez Garrido J."/>
        </authorList>
    </citation>
    <scope>NUCLEOTIDE SEQUENCE</scope>
    <source>
        <strain evidence="5">A484AB</strain>
    </source>
</reference>
<dbReference type="SMART" id="SM00561">
    <property type="entry name" value="MBT"/>
    <property type="match status" value="1"/>
</dbReference>
<dbReference type="OrthoDB" id="8188861at2759"/>
<name>A0A6S7H454_PARCT</name>
<keyword evidence="6" id="KW-1185">Reference proteome</keyword>
<dbReference type="Proteomes" id="UP001152795">
    <property type="component" value="Unassembled WGS sequence"/>
</dbReference>
<dbReference type="PROSITE" id="PS51079">
    <property type="entry name" value="MBT"/>
    <property type="match status" value="1"/>
</dbReference>
<dbReference type="GO" id="GO:0045892">
    <property type="term" value="P:negative regulation of DNA-templated transcription"/>
    <property type="evidence" value="ECO:0007669"/>
    <property type="project" value="TreeGrafter"/>
</dbReference>
<evidence type="ECO:0000256" key="3">
    <source>
        <dbReference type="ARBA" id="ARBA00022737"/>
    </source>
</evidence>
<dbReference type="Pfam" id="PF12140">
    <property type="entry name" value="SLED"/>
    <property type="match status" value="1"/>
</dbReference>
<dbReference type="Pfam" id="PF02820">
    <property type="entry name" value="MBT"/>
    <property type="match status" value="1"/>
</dbReference>
<protein>
    <submittedName>
        <fullName evidence="5">Polycomb SCMH1</fullName>
    </submittedName>
</protein>
<dbReference type="AlphaFoldDB" id="A0A6S7H454"/>
<evidence type="ECO:0000313" key="6">
    <source>
        <dbReference type="Proteomes" id="UP001152795"/>
    </source>
</evidence>
<keyword evidence="4" id="KW-0539">Nucleus</keyword>
<dbReference type="InterPro" id="IPR050548">
    <property type="entry name" value="PcG_chromatin_remod_factors"/>
</dbReference>
<organism evidence="5 6">
    <name type="scientific">Paramuricea clavata</name>
    <name type="common">Red gorgonian</name>
    <name type="synonym">Violescent sea-whip</name>
    <dbReference type="NCBI Taxonomy" id="317549"/>
    <lineage>
        <taxon>Eukaryota</taxon>
        <taxon>Metazoa</taxon>
        <taxon>Cnidaria</taxon>
        <taxon>Anthozoa</taxon>
        <taxon>Octocorallia</taxon>
        <taxon>Malacalcyonacea</taxon>
        <taxon>Plexauridae</taxon>
        <taxon>Paramuricea</taxon>
    </lineage>
</organism>
<keyword evidence="2" id="KW-0678">Repressor</keyword>
<dbReference type="PANTHER" id="PTHR12247:SF131">
    <property type="entry name" value="LD05287P"/>
    <property type="match status" value="1"/>
</dbReference>
<dbReference type="GO" id="GO:0003682">
    <property type="term" value="F:chromatin binding"/>
    <property type="evidence" value="ECO:0007669"/>
    <property type="project" value="TreeGrafter"/>
</dbReference>
<comment type="caution">
    <text evidence="5">The sequence shown here is derived from an EMBL/GenBank/DDBJ whole genome shotgun (WGS) entry which is preliminary data.</text>
</comment>
<keyword evidence="3" id="KW-0677">Repeat</keyword>
<gene>
    <name evidence="5" type="ORF">PACLA_8A019892</name>
</gene>
<evidence type="ECO:0000313" key="5">
    <source>
        <dbReference type="EMBL" id="CAB3997419.1"/>
    </source>
</evidence>
<evidence type="ECO:0000256" key="4">
    <source>
        <dbReference type="ARBA" id="ARBA00023242"/>
    </source>
</evidence>
<evidence type="ECO:0000256" key="2">
    <source>
        <dbReference type="ARBA" id="ARBA00022491"/>
    </source>
</evidence>
<comment type="subcellular location">
    <subcellularLocation>
        <location evidence="1">Nucleus</location>
    </subcellularLocation>
</comment>
<dbReference type="CDD" id="cd20100">
    <property type="entry name" value="MBT_dSfmbt-like_rpt4"/>
    <property type="match status" value="1"/>
</dbReference>
<proteinExistence type="predicted"/>
<dbReference type="InterPro" id="IPR038348">
    <property type="entry name" value="SLED_sf"/>
</dbReference>
<dbReference type="GO" id="GO:0042393">
    <property type="term" value="F:histone binding"/>
    <property type="evidence" value="ECO:0007669"/>
    <property type="project" value="TreeGrafter"/>
</dbReference>
<dbReference type="InterPro" id="IPR004092">
    <property type="entry name" value="Mbt"/>
</dbReference>
<dbReference type="Gene3D" id="2.30.30.140">
    <property type="match status" value="1"/>
</dbReference>
<dbReference type="PANTHER" id="PTHR12247">
    <property type="entry name" value="POLYCOMB GROUP PROTEIN"/>
    <property type="match status" value="1"/>
</dbReference>